<dbReference type="Proteomes" id="UP000024837">
    <property type="component" value="Unassembled WGS sequence"/>
</dbReference>
<reference evidence="4 5" key="1">
    <citation type="submission" date="2013-05" db="EMBL/GenBank/DDBJ databases">
        <title>Drechslerella stenobrocha genome reveals carnivorous origination and mechanical trapping mechanism of predatory fungi.</title>
        <authorList>
            <person name="Liu X."/>
            <person name="Zhang W."/>
            <person name="Liu K."/>
        </authorList>
    </citation>
    <scope>NUCLEOTIDE SEQUENCE [LARGE SCALE GENOMIC DNA]</scope>
    <source>
        <strain evidence="4 5">248</strain>
    </source>
</reference>
<evidence type="ECO:0000256" key="2">
    <source>
        <dbReference type="ARBA" id="ARBA00022694"/>
    </source>
</evidence>
<dbReference type="UniPathway" id="UPA00988"/>
<keyword evidence="1 3" id="KW-0963">Cytoplasm</keyword>
<dbReference type="PANTHER" id="PTHR20882:SF14">
    <property type="entry name" value="CYTOPLASMIC TRNA 2-THIOLATION PROTEIN 2"/>
    <property type="match status" value="1"/>
</dbReference>
<comment type="pathway">
    <text evidence="3">tRNA modification; 5-methoxycarbonylmethyl-2-thiouridine-tRNA biosynthesis.</text>
</comment>
<dbReference type="GO" id="GO:0000049">
    <property type="term" value="F:tRNA binding"/>
    <property type="evidence" value="ECO:0007669"/>
    <property type="project" value="InterPro"/>
</dbReference>
<dbReference type="GO" id="GO:0016783">
    <property type="term" value="F:sulfurtransferase activity"/>
    <property type="evidence" value="ECO:0007669"/>
    <property type="project" value="TreeGrafter"/>
</dbReference>
<name>W7HVD8_9PEZI</name>
<dbReference type="EMBL" id="KI966401">
    <property type="protein sequence ID" value="EWC48151.1"/>
    <property type="molecule type" value="Genomic_DNA"/>
</dbReference>
<dbReference type="AlphaFoldDB" id="W7HVD8"/>
<accession>W7HVD8</accession>
<sequence length="448" mass="49879">MDPPMEFEVTMADIAKTQRRPPPSADLCKRCQELPPAVTTRNEALCPACFTTYLRTKFTRHMEPFRVKPGTEVIRRKLLLATSFGVASTVLLDLLHWHRSLQLQRARRAEYDIIVVHIDETSVLGGDSNAATQRLDLLRKRYDQFEFRCVPLQQVYEGQSPEEQTDVPLEEDAEKEGSPIQRLRALLASLNSRASQMDIISLLRARLLLEVAQAAGCEVVLLADSMTRMAAMVLAEVTKGRGHALPWLISDGPTPYGTPLVRPLRDLSTNELSHYLTFASLWEFTTVPAPSPSTTTATATAKPPTAAKNQTIEEVMLRFFDDVSNTHLSANVVRTAAKLHFPDDHDRIQRLGLCDTCGLPMDEDPKLRLARARGLPTDVQASSNVDEPGEQAQAEAQVSGGVNELDEDARIYCLEPPPGQEGLKQRRCYACRRSTLDAGTVDWPVKNR</sequence>
<dbReference type="InterPro" id="IPR019407">
    <property type="entry name" value="CTU2"/>
</dbReference>
<dbReference type="GO" id="GO:0032447">
    <property type="term" value="P:protein urmylation"/>
    <property type="evidence" value="ECO:0007669"/>
    <property type="project" value="UniProtKB-UniRule"/>
</dbReference>
<proteinExistence type="inferred from homology"/>
<evidence type="ECO:0000313" key="5">
    <source>
        <dbReference type="Proteomes" id="UP000024837"/>
    </source>
</evidence>
<dbReference type="HOGENOM" id="CLU_024534_3_0_1"/>
<dbReference type="GO" id="GO:0016779">
    <property type="term" value="F:nucleotidyltransferase activity"/>
    <property type="evidence" value="ECO:0007669"/>
    <property type="project" value="UniProtKB-UniRule"/>
</dbReference>
<dbReference type="OrthoDB" id="25129at2759"/>
<organism evidence="4 5">
    <name type="scientific">Drechslerella stenobrocha 248</name>
    <dbReference type="NCBI Taxonomy" id="1043628"/>
    <lineage>
        <taxon>Eukaryota</taxon>
        <taxon>Fungi</taxon>
        <taxon>Dikarya</taxon>
        <taxon>Ascomycota</taxon>
        <taxon>Pezizomycotina</taxon>
        <taxon>Orbiliomycetes</taxon>
        <taxon>Orbiliales</taxon>
        <taxon>Orbiliaceae</taxon>
        <taxon>Drechslerella</taxon>
    </lineage>
</organism>
<dbReference type="Pfam" id="PF10288">
    <property type="entry name" value="CTU2"/>
    <property type="match status" value="1"/>
</dbReference>
<evidence type="ECO:0000313" key="4">
    <source>
        <dbReference type="EMBL" id="EWC48151.1"/>
    </source>
</evidence>
<comment type="similarity">
    <text evidence="3">Belongs to the CTU2/NCS2 family.</text>
</comment>
<dbReference type="HAMAP" id="MF_03054">
    <property type="entry name" value="CTU2"/>
    <property type="match status" value="1"/>
</dbReference>
<dbReference type="GO" id="GO:0002143">
    <property type="term" value="P:tRNA wobble position uridine thiolation"/>
    <property type="evidence" value="ECO:0007669"/>
    <property type="project" value="TreeGrafter"/>
</dbReference>
<comment type="subcellular location">
    <subcellularLocation>
        <location evidence="3">Cytoplasm</location>
    </subcellularLocation>
</comment>
<evidence type="ECO:0000256" key="3">
    <source>
        <dbReference type="HAMAP-Rule" id="MF_03054"/>
    </source>
</evidence>
<comment type="function">
    <text evidence="3">Plays a central role in 2-thiolation of mcm(5)S(2)U at tRNA wobble positions of tRNA(Lys), tRNA(Glu) and tRNA(Gln). May act by forming a heterodimer with NCS6 that ligates sulfur from thiocarboxylated URM1 onto the uridine of tRNAs at wobble position. Prior mcm(5) tRNA modification by the elongator complex is required for 2-thiolation. May also be involved in protein urmylation.</text>
</comment>
<evidence type="ECO:0000256" key="1">
    <source>
        <dbReference type="ARBA" id="ARBA00022490"/>
    </source>
</evidence>
<gene>
    <name evidence="3" type="primary">NCS2</name>
    <name evidence="3" type="synonym">CTU2</name>
    <name evidence="4" type="ORF">DRE_02255</name>
</gene>
<keyword evidence="2 3" id="KW-0819">tRNA processing</keyword>
<protein>
    <recommendedName>
        <fullName evidence="3">Cytoplasmic tRNA 2-thiolation protein 2</fullName>
    </recommendedName>
</protein>
<dbReference type="InterPro" id="IPR014729">
    <property type="entry name" value="Rossmann-like_a/b/a_fold"/>
</dbReference>
<dbReference type="Gene3D" id="3.40.50.620">
    <property type="entry name" value="HUPs"/>
    <property type="match status" value="1"/>
</dbReference>
<dbReference type="GO" id="GO:0005829">
    <property type="term" value="C:cytosol"/>
    <property type="evidence" value="ECO:0007669"/>
    <property type="project" value="TreeGrafter"/>
</dbReference>
<dbReference type="SUPFAM" id="SSF52402">
    <property type="entry name" value="Adenine nucleotide alpha hydrolases-like"/>
    <property type="match status" value="1"/>
</dbReference>
<keyword evidence="5" id="KW-1185">Reference proteome</keyword>
<dbReference type="PANTHER" id="PTHR20882">
    <property type="entry name" value="CYTOPLASMIC TRNA 2-THIOLATION PROTEIN 2"/>
    <property type="match status" value="1"/>
</dbReference>